<proteinExistence type="predicted"/>
<dbReference type="RefSeq" id="WP_120045068.1">
    <property type="nucleotide sequence ID" value="NZ_QZFU01000055.1"/>
</dbReference>
<dbReference type="Proteomes" id="UP000266677">
    <property type="component" value="Unassembled WGS sequence"/>
</dbReference>
<organism evidence="2 3">
    <name type="scientific">Nocardia panacis</name>
    <dbReference type="NCBI Taxonomy" id="2340916"/>
    <lineage>
        <taxon>Bacteria</taxon>
        <taxon>Bacillati</taxon>
        <taxon>Actinomycetota</taxon>
        <taxon>Actinomycetes</taxon>
        <taxon>Mycobacteriales</taxon>
        <taxon>Nocardiaceae</taxon>
        <taxon>Nocardia</taxon>
    </lineage>
</organism>
<dbReference type="InterPro" id="IPR046498">
    <property type="entry name" value="Rv1476-like"/>
</dbReference>
<keyword evidence="1" id="KW-0472">Membrane</keyword>
<sequence length="183" mass="19619">MTVSHTSVFTPMAAVLPPSVDESTLTTLDADLSKHHVAVVEGIETDELDTYDLAGIAADAREHGIPLSVVVVPGNPFPESSLRDLATRLGATHHGTVVVLSDDWAGTYSDTLSRDRLERAEDAAKNRHAGHSVEAAQAFVDSLQKPDPISWTTATCLILVALVAAIGGLYWVKARRRRQESAN</sequence>
<evidence type="ECO:0000313" key="3">
    <source>
        <dbReference type="Proteomes" id="UP000266677"/>
    </source>
</evidence>
<name>A0A3A4K5R5_9NOCA</name>
<dbReference type="EMBL" id="QZFU01000055">
    <property type="protein sequence ID" value="RJO68260.1"/>
    <property type="molecule type" value="Genomic_DNA"/>
</dbReference>
<evidence type="ECO:0000313" key="2">
    <source>
        <dbReference type="EMBL" id="RJO68260.1"/>
    </source>
</evidence>
<keyword evidence="1" id="KW-1133">Transmembrane helix</keyword>
<dbReference type="AlphaFoldDB" id="A0A3A4K5R5"/>
<evidence type="ECO:0000256" key="1">
    <source>
        <dbReference type="SAM" id="Phobius"/>
    </source>
</evidence>
<evidence type="ECO:0008006" key="4">
    <source>
        <dbReference type="Google" id="ProtNLM"/>
    </source>
</evidence>
<gene>
    <name evidence="2" type="ORF">D5S18_33070</name>
</gene>
<dbReference type="Pfam" id="PF20381">
    <property type="entry name" value="Rv1476"/>
    <property type="match status" value="1"/>
</dbReference>
<feature type="transmembrane region" description="Helical" evidence="1">
    <location>
        <begin position="149"/>
        <end position="172"/>
    </location>
</feature>
<dbReference type="OrthoDB" id="4543462at2"/>
<keyword evidence="1" id="KW-0812">Transmembrane</keyword>
<accession>A0A3A4K5R5</accession>
<reference evidence="2 3" key="1">
    <citation type="submission" date="2018-09" db="EMBL/GenBank/DDBJ databases">
        <title>YIM PH21274 draft genome.</title>
        <authorList>
            <person name="Miao C."/>
        </authorList>
    </citation>
    <scope>NUCLEOTIDE SEQUENCE [LARGE SCALE GENOMIC DNA]</scope>
    <source>
        <strain evidence="2 3">YIM PH 21724</strain>
    </source>
</reference>
<comment type="caution">
    <text evidence="2">The sequence shown here is derived from an EMBL/GenBank/DDBJ whole genome shotgun (WGS) entry which is preliminary data.</text>
</comment>
<protein>
    <recommendedName>
        <fullName evidence="4">TPM domain-containing protein</fullName>
    </recommendedName>
</protein>
<keyword evidence="3" id="KW-1185">Reference proteome</keyword>